<organism evidence="1">
    <name type="scientific">Arundo donax</name>
    <name type="common">Giant reed</name>
    <name type="synonym">Donax arundinaceus</name>
    <dbReference type="NCBI Taxonomy" id="35708"/>
    <lineage>
        <taxon>Eukaryota</taxon>
        <taxon>Viridiplantae</taxon>
        <taxon>Streptophyta</taxon>
        <taxon>Embryophyta</taxon>
        <taxon>Tracheophyta</taxon>
        <taxon>Spermatophyta</taxon>
        <taxon>Magnoliopsida</taxon>
        <taxon>Liliopsida</taxon>
        <taxon>Poales</taxon>
        <taxon>Poaceae</taxon>
        <taxon>PACMAD clade</taxon>
        <taxon>Arundinoideae</taxon>
        <taxon>Arundineae</taxon>
        <taxon>Arundo</taxon>
    </lineage>
</organism>
<dbReference type="AlphaFoldDB" id="A0A0A9A3Q0"/>
<proteinExistence type="predicted"/>
<protein>
    <submittedName>
        <fullName evidence="1">Uncharacterized protein</fullName>
    </submittedName>
</protein>
<dbReference type="EMBL" id="GBRH01251591">
    <property type="protein sequence ID" value="JAD46304.1"/>
    <property type="molecule type" value="Transcribed_RNA"/>
</dbReference>
<evidence type="ECO:0000313" key="1">
    <source>
        <dbReference type="EMBL" id="JAD46304.1"/>
    </source>
</evidence>
<name>A0A0A9A3Q0_ARUDO</name>
<reference evidence="1" key="1">
    <citation type="submission" date="2014-09" db="EMBL/GenBank/DDBJ databases">
        <authorList>
            <person name="Magalhaes I.L.F."/>
            <person name="Oliveira U."/>
            <person name="Santos F.R."/>
            <person name="Vidigal T.H.D.A."/>
            <person name="Brescovit A.D."/>
            <person name="Santos A.J."/>
        </authorList>
    </citation>
    <scope>NUCLEOTIDE SEQUENCE</scope>
    <source>
        <tissue evidence="1">Shoot tissue taken approximately 20 cm above the soil surface</tissue>
    </source>
</reference>
<reference evidence="1" key="2">
    <citation type="journal article" date="2015" name="Data Brief">
        <title>Shoot transcriptome of the giant reed, Arundo donax.</title>
        <authorList>
            <person name="Barrero R.A."/>
            <person name="Guerrero F.D."/>
            <person name="Moolhuijzen P."/>
            <person name="Goolsby J.A."/>
            <person name="Tidwell J."/>
            <person name="Bellgard S.E."/>
            <person name="Bellgard M.I."/>
        </authorList>
    </citation>
    <scope>NUCLEOTIDE SEQUENCE</scope>
    <source>
        <tissue evidence="1">Shoot tissue taken approximately 20 cm above the soil surface</tissue>
    </source>
</reference>
<accession>A0A0A9A3Q0</accession>
<sequence length="19" mass="2078">MTIPKKKGILHLNPGTLDT</sequence>